<organism evidence="1">
    <name type="scientific">Tanacetum cinerariifolium</name>
    <name type="common">Dalmatian daisy</name>
    <name type="synonym">Chrysanthemum cinerariifolium</name>
    <dbReference type="NCBI Taxonomy" id="118510"/>
    <lineage>
        <taxon>Eukaryota</taxon>
        <taxon>Viridiplantae</taxon>
        <taxon>Streptophyta</taxon>
        <taxon>Embryophyta</taxon>
        <taxon>Tracheophyta</taxon>
        <taxon>Spermatophyta</taxon>
        <taxon>Magnoliopsida</taxon>
        <taxon>eudicotyledons</taxon>
        <taxon>Gunneridae</taxon>
        <taxon>Pentapetalae</taxon>
        <taxon>asterids</taxon>
        <taxon>campanulids</taxon>
        <taxon>Asterales</taxon>
        <taxon>Asteraceae</taxon>
        <taxon>Asteroideae</taxon>
        <taxon>Anthemideae</taxon>
        <taxon>Anthemidinae</taxon>
        <taxon>Tanacetum</taxon>
    </lineage>
</organism>
<comment type="caution">
    <text evidence="1">The sequence shown here is derived from an EMBL/GenBank/DDBJ whole genome shotgun (WGS) entry which is preliminary data.</text>
</comment>
<name>A0A699IML6_TANCI</name>
<dbReference type="AlphaFoldDB" id="A0A699IML6"/>
<reference evidence="1" key="1">
    <citation type="journal article" date="2019" name="Sci. Rep.">
        <title>Draft genome of Tanacetum cinerariifolium, the natural source of mosquito coil.</title>
        <authorList>
            <person name="Yamashiro T."/>
            <person name="Shiraishi A."/>
            <person name="Satake H."/>
            <person name="Nakayama K."/>
        </authorList>
    </citation>
    <scope>NUCLEOTIDE SEQUENCE</scope>
</reference>
<accession>A0A699IML6</accession>
<proteinExistence type="predicted"/>
<evidence type="ECO:0000313" key="1">
    <source>
        <dbReference type="EMBL" id="GEZ78800.1"/>
    </source>
</evidence>
<protein>
    <submittedName>
        <fullName evidence="1">Uncharacterized protein</fullName>
    </submittedName>
</protein>
<gene>
    <name evidence="1" type="ORF">Tci_550773</name>
</gene>
<sequence>MDTLSLVSKYLNGMEDILDDGDSLEVRKLTDGKSKEELELFKALDHKSVIIKGGVIGLFYLRKHLLVPTSSHSLGFPYLVMWTSKTMEIMEERWLERFEEVHGFTFLVDFVVIGYANEGEPLMNDIDVMLDKLVGNLEEVVIGSANEGEPSVIFGRDFLVTSKSRVDIGIGEMGIDLTMLEEMKDIGVMLDALIKNLEELVLENYMTYQKKFDEVLMGRAMFSRDDYGEEVKMRLVEHGLPKKICDSTNLVLLVKVYGMIKMNALVDTWQVGQHMGQGYEKSQECKDLNLVSILLGCLFDLDIPVDKKLSFLLGRPFFRACGAVIDMGRDTLCIDDRFIRHTYFPKPRTKAYLVNFTQEEEDD</sequence>
<dbReference type="EMBL" id="BKCJ010323703">
    <property type="protein sequence ID" value="GEZ78800.1"/>
    <property type="molecule type" value="Genomic_DNA"/>
</dbReference>